<organism evidence="4 5">
    <name type="scientific">Rhizoctonia solani</name>
    <dbReference type="NCBI Taxonomy" id="456999"/>
    <lineage>
        <taxon>Eukaryota</taxon>
        <taxon>Fungi</taxon>
        <taxon>Dikarya</taxon>
        <taxon>Basidiomycota</taxon>
        <taxon>Agaricomycotina</taxon>
        <taxon>Agaricomycetes</taxon>
        <taxon>Cantharellales</taxon>
        <taxon>Ceratobasidiaceae</taxon>
        <taxon>Rhizoctonia</taxon>
    </lineage>
</organism>
<dbReference type="InterPro" id="IPR021858">
    <property type="entry name" value="Fun_TF"/>
</dbReference>
<comment type="caution">
    <text evidence="4">The sequence shown here is derived from an EMBL/GenBank/DDBJ whole genome shotgun (WGS) entry which is preliminary data.</text>
</comment>
<proteinExistence type="predicted"/>
<dbReference type="GO" id="GO:0005634">
    <property type="term" value="C:nucleus"/>
    <property type="evidence" value="ECO:0007669"/>
    <property type="project" value="UniProtKB-SubCell"/>
</dbReference>
<dbReference type="CDD" id="cd00067">
    <property type="entry name" value="GAL4"/>
    <property type="match status" value="1"/>
</dbReference>
<sequence>MGLTKERSRKGCLPCLQKRKKCDEVKPTCIRCSQGDDQCVWRSLLPKPATKSRVSAISLQPGSRTIPTDLHYANAATPGSSITDLVQNTVRILDTRIEANPLAGLFGSDYDLAQSLFASTASHLTEPQTRMSILGRAEHTTDIDDFLDEDESEVIKFSEWGLEAVKVLSPYMPGTDQASWTGALNSYFMFSSRYVYESSKFLEATKALTANYIWSNSARLGLLGTVALLHSYINPMAPQSLLRERSKQFIDAATTSIEHEMAQPGMPVSASLAGISTILLYHYFSGNLSAYLKCVETAVPMIKALVGPKPVAFHCLRGLETIDIRSFAWCDIFTAIALSFPTRLVYDCDAKTLLSKNQDGPNPTDMDMEVGLEWMCGLPDALLMLIIQIINLRHSSFSQTERLVHAARIERALRDWKVWPSRTTNSVMKVRRMAAQEIWRYFTILYLYQAIHKASPSHEVVQRCVTQIFKLGLTLRPGHNPDCLLSVPYFVTGIFAISANHRQLFRSRLLGCGMGTYGQTLAKTLEELWQRSLDTGKHNDWTTKSPSIIIFS</sequence>
<dbReference type="InterPro" id="IPR036864">
    <property type="entry name" value="Zn2-C6_fun-type_DNA-bd_sf"/>
</dbReference>
<keyword evidence="2" id="KW-0539">Nucleus</keyword>
<comment type="subcellular location">
    <subcellularLocation>
        <location evidence="1">Nucleus</location>
    </subcellularLocation>
</comment>
<accession>A0A8H2XIT4</accession>
<dbReference type="EMBL" id="CAJMWS010000324">
    <property type="protein sequence ID" value="CAE6425082.1"/>
    <property type="molecule type" value="Genomic_DNA"/>
</dbReference>
<name>A0A8H2XIT4_9AGAM</name>
<dbReference type="PROSITE" id="PS50048">
    <property type="entry name" value="ZN2_CY6_FUNGAL_2"/>
    <property type="match status" value="1"/>
</dbReference>
<evidence type="ECO:0000256" key="2">
    <source>
        <dbReference type="ARBA" id="ARBA00023242"/>
    </source>
</evidence>
<evidence type="ECO:0000313" key="4">
    <source>
        <dbReference type="EMBL" id="CAE6425082.1"/>
    </source>
</evidence>
<evidence type="ECO:0000259" key="3">
    <source>
        <dbReference type="PROSITE" id="PS50048"/>
    </source>
</evidence>
<reference evidence="4" key="1">
    <citation type="submission" date="2021-01" db="EMBL/GenBank/DDBJ databases">
        <authorList>
            <person name="Kaushik A."/>
        </authorList>
    </citation>
    <scope>NUCLEOTIDE SEQUENCE</scope>
    <source>
        <strain evidence="4">AG1-1C</strain>
    </source>
</reference>
<dbReference type="Pfam" id="PF00172">
    <property type="entry name" value="Zn_clus"/>
    <property type="match status" value="1"/>
</dbReference>
<dbReference type="Pfam" id="PF11951">
    <property type="entry name" value="Fungal_trans_2"/>
    <property type="match status" value="1"/>
</dbReference>
<protein>
    <recommendedName>
        <fullName evidence="3">Zn(2)-C6 fungal-type domain-containing protein</fullName>
    </recommendedName>
</protein>
<dbReference type="PANTHER" id="PTHR37534:SF46">
    <property type="entry name" value="ZN(II)2CYS6 TRANSCRIPTION FACTOR (EUROFUNG)"/>
    <property type="match status" value="1"/>
</dbReference>
<dbReference type="Gene3D" id="4.10.240.10">
    <property type="entry name" value="Zn(2)-C6 fungal-type DNA-binding domain"/>
    <property type="match status" value="1"/>
</dbReference>
<dbReference type="PANTHER" id="PTHR37534">
    <property type="entry name" value="TRANSCRIPTIONAL ACTIVATOR PROTEIN UGA3"/>
    <property type="match status" value="1"/>
</dbReference>
<dbReference type="GO" id="GO:0008270">
    <property type="term" value="F:zinc ion binding"/>
    <property type="evidence" value="ECO:0007669"/>
    <property type="project" value="InterPro"/>
</dbReference>
<evidence type="ECO:0000313" key="5">
    <source>
        <dbReference type="Proteomes" id="UP000663846"/>
    </source>
</evidence>
<feature type="domain" description="Zn(2)-C6 fungal-type" evidence="3">
    <location>
        <begin position="11"/>
        <end position="41"/>
    </location>
</feature>
<dbReference type="Proteomes" id="UP000663846">
    <property type="component" value="Unassembled WGS sequence"/>
</dbReference>
<dbReference type="SMART" id="SM00066">
    <property type="entry name" value="GAL4"/>
    <property type="match status" value="1"/>
</dbReference>
<dbReference type="GO" id="GO:0000981">
    <property type="term" value="F:DNA-binding transcription factor activity, RNA polymerase II-specific"/>
    <property type="evidence" value="ECO:0007669"/>
    <property type="project" value="InterPro"/>
</dbReference>
<gene>
    <name evidence="4" type="ORF">RDB_LOCUS96220</name>
</gene>
<dbReference type="AlphaFoldDB" id="A0A8H2XIT4"/>
<dbReference type="InterPro" id="IPR001138">
    <property type="entry name" value="Zn2Cys6_DnaBD"/>
</dbReference>
<dbReference type="SUPFAM" id="SSF57701">
    <property type="entry name" value="Zn2/Cys6 DNA-binding domain"/>
    <property type="match status" value="1"/>
</dbReference>
<evidence type="ECO:0000256" key="1">
    <source>
        <dbReference type="ARBA" id="ARBA00004123"/>
    </source>
</evidence>